<name>A0A0R3MN27_9BRAD</name>
<dbReference type="RefSeq" id="WP_057859803.1">
    <property type="nucleotide sequence ID" value="NZ_LLYB01000081.1"/>
</dbReference>
<dbReference type="OrthoDB" id="7775762at2"/>
<dbReference type="EMBL" id="LLYB01000081">
    <property type="protein sequence ID" value="KRR21345.1"/>
    <property type="molecule type" value="Genomic_DNA"/>
</dbReference>
<protein>
    <submittedName>
        <fullName evidence="2">Uncharacterized protein</fullName>
    </submittedName>
</protein>
<evidence type="ECO:0000313" key="2">
    <source>
        <dbReference type="EMBL" id="KRR21345.1"/>
    </source>
</evidence>
<organism evidence="2 3">
    <name type="scientific">Bradyrhizobium lablabi</name>
    <dbReference type="NCBI Taxonomy" id="722472"/>
    <lineage>
        <taxon>Bacteria</taxon>
        <taxon>Pseudomonadati</taxon>
        <taxon>Pseudomonadota</taxon>
        <taxon>Alphaproteobacteria</taxon>
        <taxon>Hyphomicrobiales</taxon>
        <taxon>Nitrobacteraceae</taxon>
        <taxon>Bradyrhizobium</taxon>
    </lineage>
</organism>
<evidence type="ECO:0000256" key="1">
    <source>
        <dbReference type="SAM" id="Phobius"/>
    </source>
</evidence>
<proteinExistence type="predicted"/>
<sequence length="96" mass="10743">MKFRPADDPRHTDAPDSHLVDWEDNAVSNTFAWASYKFLPSWCESPEHWTSRLTQYLFTDCPCCLLFRGIAVGVVLGLAFGTVANLAVILTVVALR</sequence>
<dbReference type="Proteomes" id="UP000051660">
    <property type="component" value="Unassembled WGS sequence"/>
</dbReference>
<evidence type="ECO:0000313" key="3">
    <source>
        <dbReference type="Proteomes" id="UP000051660"/>
    </source>
</evidence>
<reference evidence="2 3" key="1">
    <citation type="submission" date="2014-03" db="EMBL/GenBank/DDBJ databases">
        <title>Bradyrhizobium valentinum sp. nov., isolated from effective nodules of Lupinus mariae-josephae, a lupine endemic of basic-lime soils in Eastern Spain.</title>
        <authorList>
            <person name="Duran D."/>
            <person name="Rey L."/>
            <person name="Navarro A."/>
            <person name="Busquets A."/>
            <person name="Imperial J."/>
            <person name="Ruiz-Argueso T."/>
        </authorList>
    </citation>
    <scope>NUCLEOTIDE SEQUENCE [LARGE SCALE GENOMIC DNA]</scope>
    <source>
        <strain evidence="2 3">CCBAU 23086</strain>
    </source>
</reference>
<keyword evidence="1" id="KW-0472">Membrane</keyword>
<gene>
    <name evidence="2" type="ORF">CQ14_06765</name>
</gene>
<feature type="transmembrane region" description="Helical" evidence="1">
    <location>
        <begin position="65"/>
        <end position="95"/>
    </location>
</feature>
<comment type="caution">
    <text evidence="2">The sequence shown here is derived from an EMBL/GenBank/DDBJ whole genome shotgun (WGS) entry which is preliminary data.</text>
</comment>
<dbReference type="AlphaFoldDB" id="A0A0R3MN27"/>
<keyword evidence="1" id="KW-0812">Transmembrane</keyword>
<keyword evidence="1" id="KW-1133">Transmembrane helix</keyword>
<accession>A0A0R3MN27</accession>